<dbReference type="InterPro" id="IPR036513">
    <property type="entry name" value="STAS_dom_sf"/>
</dbReference>
<proteinExistence type="predicted"/>
<reference evidence="2" key="1">
    <citation type="submission" date="2024-07" db="EMBL/GenBank/DDBJ databases">
        <authorList>
            <person name="Yu S.T."/>
        </authorList>
    </citation>
    <scope>NUCLEOTIDE SEQUENCE</scope>
    <source>
        <strain evidence="2">R02</strain>
        <plasmid evidence="2">unnamed1</plasmid>
    </source>
</reference>
<dbReference type="RefSeq" id="WP_369153481.1">
    <property type="nucleotide sequence ID" value="NZ_CP163430.1"/>
</dbReference>
<organism evidence="2">
    <name type="scientific">Streptomyces sp. R02</name>
    <dbReference type="NCBI Taxonomy" id="3238623"/>
    <lineage>
        <taxon>Bacteria</taxon>
        <taxon>Bacillati</taxon>
        <taxon>Actinomycetota</taxon>
        <taxon>Actinomycetes</taxon>
        <taxon>Kitasatosporales</taxon>
        <taxon>Streptomycetaceae</taxon>
        <taxon>Streptomyces</taxon>
    </lineage>
</organism>
<geneLocation type="plasmid" evidence="2">
    <name>unnamed1</name>
</geneLocation>
<dbReference type="Gene3D" id="3.30.750.24">
    <property type="entry name" value="STAS domain"/>
    <property type="match status" value="1"/>
</dbReference>
<accession>A0AB39LWY1</accession>
<evidence type="ECO:0000259" key="1">
    <source>
        <dbReference type="PROSITE" id="PS50801"/>
    </source>
</evidence>
<dbReference type="Pfam" id="PF01740">
    <property type="entry name" value="STAS"/>
    <property type="match status" value="1"/>
</dbReference>
<gene>
    <name evidence="2" type="ORF">AB5J57_33410</name>
</gene>
<dbReference type="InterPro" id="IPR002645">
    <property type="entry name" value="STAS_dom"/>
</dbReference>
<dbReference type="SUPFAM" id="SSF52091">
    <property type="entry name" value="SpoIIaa-like"/>
    <property type="match status" value="1"/>
</dbReference>
<protein>
    <submittedName>
        <fullName evidence="2">STAS domain-containing protein</fullName>
    </submittedName>
</protein>
<dbReference type="AlphaFoldDB" id="A0AB39LWY1"/>
<keyword evidence="2" id="KW-0614">Plasmid</keyword>
<sequence>MNVTTTLDGGTTARIPAHGEIDFDTLPLLRAAVTALLPQMSDLQWDLSDTPFMDIAGLHLLFSPTLCTGTPRGRTTDIQWQTDC</sequence>
<dbReference type="EMBL" id="CP163430">
    <property type="protein sequence ID" value="XDP98408.1"/>
    <property type="molecule type" value="Genomic_DNA"/>
</dbReference>
<feature type="domain" description="STAS" evidence="1">
    <location>
        <begin position="19"/>
        <end position="61"/>
    </location>
</feature>
<dbReference type="PROSITE" id="PS50801">
    <property type="entry name" value="STAS"/>
    <property type="match status" value="1"/>
</dbReference>
<evidence type="ECO:0000313" key="2">
    <source>
        <dbReference type="EMBL" id="XDP98408.1"/>
    </source>
</evidence>
<name>A0AB39LWY1_9ACTN</name>